<protein>
    <recommendedName>
        <fullName evidence="1">Phosphoesterase HXTX domain-containing protein</fullName>
    </recommendedName>
</protein>
<feature type="domain" description="Phosphoesterase HXTX" evidence="1">
    <location>
        <begin position="31"/>
        <end position="83"/>
    </location>
</feature>
<keyword evidence="4" id="KW-1185">Reference proteome</keyword>
<dbReference type="Pfam" id="PF02834">
    <property type="entry name" value="LigT_PEase"/>
    <property type="match status" value="1"/>
</dbReference>
<proteinExistence type="predicted"/>
<dbReference type="Gene3D" id="3.90.1140.10">
    <property type="entry name" value="Cyclic phosphodiesterase"/>
    <property type="match status" value="1"/>
</dbReference>
<dbReference type="InterPro" id="IPR014051">
    <property type="entry name" value="Phosphoesterase_HXTX"/>
</dbReference>
<dbReference type="OrthoDB" id="418861at2759"/>
<dbReference type="EMBL" id="HBIW01000541">
    <property type="protein sequence ID" value="CAE0685018.1"/>
    <property type="molecule type" value="Transcribed_RNA"/>
</dbReference>
<dbReference type="Proteomes" id="UP000789595">
    <property type="component" value="Unassembled WGS sequence"/>
</dbReference>
<sequence>MSAWASADAAALKKGEASDDHFGLLLLAYPVSDELRNEWAQARATLERDHRLNGAYWMPPEHLHVTIATLRRYDAAKLNPADREVTLDEWRHILDGAKISQGWPPSPFRLRVTGATFRGGCATLDISDEDGAIAAMRSALELSIRARGGHAVVGGGDRSKGRPPSVCAADDPAPHLPDICHCTVMRWAAEPNDRDAAKAAFEQIAGPRFAPDDVVVDEKPPERVYTKFGSHVPERPPPRLSWSVPAAVAVVESSPFMHVEAPHNWWFAEDLRAVQDMTPL</sequence>
<evidence type="ECO:0000259" key="1">
    <source>
        <dbReference type="Pfam" id="PF02834"/>
    </source>
</evidence>
<accession>A0A7S4E1W4</accession>
<reference evidence="3" key="2">
    <citation type="submission" date="2021-11" db="EMBL/GenBank/DDBJ databases">
        <authorList>
            <consortium name="Genoscope - CEA"/>
            <person name="William W."/>
        </authorList>
    </citation>
    <scope>NUCLEOTIDE SEQUENCE</scope>
</reference>
<name>A0A7S4E1W4_9STRA</name>
<dbReference type="AlphaFoldDB" id="A0A7S4E1W4"/>
<dbReference type="InterPro" id="IPR009097">
    <property type="entry name" value="Cyclic_Pdiesterase"/>
</dbReference>
<evidence type="ECO:0000313" key="2">
    <source>
        <dbReference type="EMBL" id="CAE0685018.1"/>
    </source>
</evidence>
<evidence type="ECO:0000313" key="4">
    <source>
        <dbReference type="Proteomes" id="UP000789595"/>
    </source>
</evidence>
<reference evidence="2" key="1">
    <citation type="submission" date="2021-01" db="EMBL/GenBank/DDBJ databases">
        <authorList>
            <person name="Corre E."/>
            <person name="Pelletier E."/>
            <person name="Niang G."/>
            <person name="Scheremetjew M."/>
            <person name="Finn R."/>
            <person name="Kale V."/>
            <person name="Holt S."/>
            <person name="Cochrane G."/>
            <person name="Meng A."/>
            <person name="Brown T."/>
            <person name="Cohen L."/>
        </authorList>
    </citation>
    <scope>NUCLEOTIDE SEQUENCE</scope>
    <source>
        <strain evidence="2">CCMP1756</strain>
    </source>
</reference>
<dbReference type="EMBL" id="CAKKNE010000004">
    <property type="protein sequence ID" value="CAH0373009.1"/>
    <property type="molecule type" value="Genomic_DNA"/>
</dbReference>
<dbReference type="SUPFAM" id="SSF55144">
    <property type="entry name" value="LigT-like"/>
    <property type="match status" value="1"/>
</dbReference>
<evidence type="ECO:0000313" key="3">
    <source>
        <dbReference type="EMBL" id="CAH0373009.1"/>
    </source>
</evidence>
<gene>
    <name evidence="2" type="ORF">PCAL00307_LOCUS452</name>
    <name evidence="3" type="ORF">PECAL_4P01740</name>
</gene>
<organism evidence="2">
    <name type="scientific">Pelagomonas calceolata</name>
    <dbReference type="NCBI Taxonomy" id="35677"/>
    <lineage>
        <taxon>Eukaryota</taxon>
        <taxon>Sar</taxon>
        <taxon>Stramenopiles</taxon>
        <taxon>Ochrophyta</taxon>
        <taxon>Pelagophyceae</taxon>
        <taxon>Pelagomonadales</taxon>
        <taxon>Pelagomonadaceae</taxon>
        <taxon>Pelagomonas</taxon>
    </lineage>
</organism>